<evidence type="ECO:0000256" key="1">
    <source>
        <dbReference type="SAM" id="MobiDB-lite"/>
    </source>
</evidence>
<feature type="region of interest" description="Disordered" evidence="1">
    <location>
        <begin position="140"/>
        <end position="198"/>
    </location>
</feature>
<sequence>MNRMELWASEAQRRQSGERDGDSMGRNKEDENESRSGGATTWTEPPNPRKKKRYHATPSANPRARIECPHPDEKQRLELSKRLAGKSASEVLVPKQTHPNEAPENALLRQENDKLRAENLTIREAMRNPICTTAAARMLARSRWRSSTSGSRTRASRTSSTLPRPPDLRPRQPHPSDAEFLAGARRRHQRLRRPRLRRPHALRIPDFVPSAMVGPITPPPTAHRMLDGSFERSVFLELALAAMEELVKMAQMEEPLWIPTFDGTAETLNYDEYRSTFPRIIGPRPSGYVSEATREMGMVIINSVALVETLMDAVQSLGRYVPMHDRENKHDEAISSGVGGTRNGALQLVSS</sequence>
<feature type="compositionally biased region" description="Basic and acidic residues" evidence="1">
    <location>
        <begin position="166"/>
        <end position="177"/>
    </location>
</feature>
<evidence type="ECO:0000313" key="4">
    <source>
        <dbReference type="Proteomes" id="UP000092600"/>
    </source>
</evidence>
<dbReference type="Proteomes" id="UP000092600">
    <property type="component" value="Unassembled WGS sequence"/>
</dbReference>
<dbReference type="PANTHER" id="PTHR45654">
    <property type="entry name" value="HOMEOBOX-LEUCINE ZIPPER PROTEIN MERISTEM L1"/>
    <property type="match status" value="1"/>
</dbReference>
<evidence type="ECO:0000313" key="3">
    <source>
        <dbReference type="EMBL" id="OAY78133.1"/>
    </source>
</evidence>
<feature type="compositionally biased region" description="Basic and acidic residues" evidence="1">
    <location>
        <begin position="11"/>
        <end position="29"/>
    </location>
</feature>
<reference evidence="3 4" key="1">
    <citation type="journal article" date="2016" name="DNA Res.">
        <title>The draft genome of MD-2 pineapple using hybrid error correction of long reads.</title>
        <authorList>
            <person name="Redwan R.M."/>
            <person name="Saidin A."/>
            <person name="Kumar S.V."/>
        </authorList>
    </citation>
    <scope>NUCLEOTIDE SEQUENCE [LARGE SCALE GENOMIC DNA]</scope>
    <source>
        <strain evidence="4">cv. MD2</strain>
        <tissue evidence="3">Leaf</tissue>
    </source>
</reference>
<evidence type="ECO:0000259" key="2">
    <source>
        <dbReference type="PROSITE" id="PS50848"/>
    </source>
</evidence>
<organism evidence="3 4">
    <name type="scientific">Ananas comosus</name>
    <name type="common">Pineapple</name>
    <name type="synonym">Ananas ananas</name>
    <dbReference type="NCBI Taxonomy" id="4615"/>
    <lineage>
        <taxon>Eukaryota</taxon>
        <taxon>Viridiplantae</taxon>
        <taxon>Streptophyta</taxon>
        <taxon>Embryophyta</taxon>
        <taxon>Tracheophyta</taxon>
        <taxon>Spermatophyta</taxon>
        <taxon>Magnoliopsida</taxon>
        <taxon>Liliopsida</taxon>
        <taxon>Poales</taxon>
        <taxon>Bromeliaceae</taxon>
        <taxon>Bromelioideae</taxon>
        <taxon>Ananas</taxon>
    </lineage>
</organism>
<proteinExistence type="predicted"/>
<feature type="region of interest" description="Disordered" evidence="1">
    <location>
        <begin position="1"/>
        <end position="71"/>
    </location>
</feature>
<dbReference type="AlphaFoldDB" id="A0A199VM99"/>
<keyword evidence="3" id="KW-0238">DNA-binding</keyword>
<feature type="region of interest" description="Disordered" evidence="1">
    <location>
        <begin position="86"/>
        <end position="111"/>
    </location>
</feature>
<comment type="caution">
    <text evidence="3">The sequence shown here is derived from an EMBL/GenBank/DDBJ whole genome shotgun (WGS) entry which is preliminary data.</text>
</comment>
<dbReference type="PANTHER" id="PTHR45654:SF5">
    <property type="entry name" value="HOMEOBOX-LEUCINE ZIPPER PROTEIN ANTHOCYANINLESS 2-RELATED"/>
    <property type="match status" value="1"/>
</dbReference>
<dbReference type="Pfam" id="PF01852">
    <property type="entry name" value="START"/>
    <property type="match status" value="1"/>
</dbReference>
<dbReference type="STRING" id="4615.A0A199VM99"/>
<dbReference type="InterPro" id="IPR042160">
    <property type="entry name" value="HD-Zip_IV"/>
</dbReference>
<name>A0A199VM99_ANACO</name>
<protein>
    <submittedName>
        <fullName evidence="3">Homeobox-leucine zipper protein ANTHOCYANINLESS 2</fullName>
    </submittedName>
</protein>
<gene>
    <name evidence="3" type="ORF">ACMD2_25343</name>
</gene>
<dbReference type="PROSITE" id="PS50848">
    <property type="entry name" value="START"/>
    <property type="match status" value="1"/>
</dbReference>
<feature type="region of interest" description="Disordered" evidence="1">
    <location>
        <begin position="330"/>
        <end position="351"/>
    </location>
</feature>
<dbReference type="EMBL" id="LSRQ01001363">
    <property type="protein sequence ID" value="OAY78133.1"/>
    <property type="molecule type" value="Genomic_DNA"/>
</dbReference>
<dbReference type="GO" id="GO:0003677">
    <property type="term" value="F:DNA binding"/>
    <property type="evidence" value="ECO:0007669"/>
    <property type="project" value="UniProtKB-KW"/>
</dbReference>
<dbReference type="GO" id="GO:0008289">
    <property type="term" value="F:lipid binding"/>
    <property type="evidence" value="ECO:0007669"/>
    <property type="project" value="InterPro"/>
</dbReference>
<feature type="compositionally biased region" description="Low complexity" evidence="1">
    <location>
        <begin position="145"/>
        <end position="161"/>
    </location>
</feature>
<dbReference type="InterPro" id="IPR002913">
    <property type="entry name" value="START_lipid-bd_dom"/>
</dbReference>
<feature type="compositionally biased region" description="Polar residues" evidence="1">
    <location>
        <begin position="35"/>
        <end position="44"/>
    </location>
</feature>
<accession>A0A199VM99</accession>
<feature type="compositionally biased region" description="Basic residues" evidence="1">
    <location>
        <begin position="184"/>
        <end position="198"/>
    </location>
</feature>
<keyword evidence="3" id="KW-0371">Homeobox</keyword>
<feature type="domain" description="START" evidence="2">
    <location>
        <begin position="228"/>
        <end position="312"/>
    </location>
</feature>